<feature type="domain" description="Thioredoxin" evidence="2">
    <location>
        <begin position="139"/>
        <end position="282"/>
    </location>
</feature>
<dbReference type="CDD" id="cd02966">
    <property type="entry name" value="TlpA_like_family"/>
    <property type="match status" value="1"/>
</dbReference>
<keyword evidence="4" id="KW-1185">Reference proteome</keyword>
<dbReference type="PANTHER" id="PTHR42852:SF13">
    <property type="entry name" value="PROTEIN DIPZ"/>
    <property type="match status" value="1"/>
</dbReference>
<organism evidence="3 4">
    <name type="scientific">Paenimyroides aestuarii</name>
    <dbReference type="NCBI Taxonomy" id="2968490"/>
    <lineage>
        <taxon>Bacteria</taxon>
        <taxon>Pseudomonadati</taxon>
        <taxon>Bacteroidota</taxon>
        <taxon>Flavobacteriia</taxon>
        <taxon>Flavobacteriales</taxon>
        <taxon>Flavobacteriaceae</taxon>
        <taxon>Paenimyroides</taxon>
    </lineage>
</organism>
<dbReference type="Pfam" id="PF00578">
    <property type="entry name" value="AhpC-TSA"/>
    <property type="match status" value="1"/>
</dbReference>
<evidence type="ECO:0000313" key="3">
    <source>
        <dbReference type="EMBL" id="UUV22537.1"/>
    </source>
</evidence>
<dbReference type="PANTHER" id="PTHR42852">
    <property type="entry name" value="THIOL:DISULFIDE INTERCHANGE PROTEIN DSBE"/>
    <property type="match status" value="1"/>
</dbReference>
<feature type="transmembrane region" description="Helical" evidence="1">
    <location>
        <begin position="88"/>
        <end position="106"/>
    </location>
</feature>
<feature type="transmembrane region" description="Helical" evidence="1">
    <location>
        <begin position="7"/>
        <end position="24"/>
    </location>
</feature>
<feature type="transmembrane region" description="Helical" evidence="1">
    <location>
        <begin position="60"/>
        <end position="76"/>
    </location>
</feature>
<dbReference type="PROSITE" id="PS51352">
    <property type="entry name" value="THIOREDOXIN_2"/>
    <property type="match status" value="1"/>
</dbReference>
<keyword evidence="1" id="KW-0472">Membrane</keyword>
<dbReference type="InterPro" id="IPR000866">
    <property type="entry name" value="AhpC/TSA"/>
</dbReference>
<keyword evidence="1" id="KW-1133">Transmembrane helix</keyword>
<dbReference type="InterPro" id="IPR050553">
    <property type="entry name" value="Thioredoxin_ResA/DsbE_sf"/>
</dbReference>
<accession>A0ABY5NVC3</accession>
<sequence length="284" mass="33181">MKQFSKPQFILLSIVVLIVMIGSGPFLNTLYRLFLTSIFFLLSSFFLFTKSPFSKKTTSIIIFLPILLLFTGMYIYDLFYDEGFTGKPFFWNYLLVAVLVYVNNVYKISKTKIIAFFIPFCLVLTAYVYYSRTENEKSKIETSQLKRVTFLDEKGNEVPLNSFQGKLTLLEFWTTSCAQCPGSIANFQNLANQYKSNKNIDFKVVNINLGQRHNQDRFNKIDSTIYLNKLYTDKQIYKKLNFNVAPTLLIMNAKNEVVYFGYPNFTRFTQNYLPNIIEKELTKM</sequence>
<keyword evidence="1" id="KW-0812">Transmembrane</keyword>
<dbReference type="Proteomes" id="UP001317001">
    <property type="component" value="Chromosome"/>
</dbReference>
<evidence type="ECO:0000256" key="1">
    <source>
        <dbReference type="SAM" id="Phobius"/>
    </source>
</evidence>
<evidence type="ECO:0000259" key="2">
    <source>
        <dbReference type="PROSITE" id="PS51352"/>
    </source>
</evidence>
<dbReference type="Gene3D" id="3.40.30.10">
    <property type="entry name" value="Glutaredoxin"/>
    <property type="match status" value="1"/>
</dbReference>
<dbReference type="InterPro" id="IPR013766">
    <property type="entry name" value="Thioredoxin_domain"/>
</dbReference>
<feature type="transmembrane region" description="Helical" evidence="1">
    <location>
        <begin position="113"/>
        <end position="130"/>
    </location>
</feature>
<protein>
    <submittedName>
        <fullName evidence="3">TlpA family protein disulfide reductase</fullName>
    </submittedName>
</protein>
<gene>
    <name evidence="3" type="ORF">NPX36_05710</name>
</gene>
<name>A0ABY5NVC3_9FLAO</name>
<dbReference type="EMBL" id="CP102382">
    <property type="protein sequence ID" value="UUV22537.1"/>
    <property type="molecule type" value="Genomic_DNA"/>
</dbReference>
<dbReference type="SUPFAM" id="SSF52833">
    <property type="entry name" value="Thioredoxin-like"/>
    <property type="match status" value="1"/>
</dbReference>
<proteinExistence type="predicted"/>
<reference evidence="3 4" key="1">
    <citation type="submission" date="2022-08" db="EMBL/GenBank/DDBJ databases">
        <title>Myroides zhujiangensis sp. nov., a novel bacterium isolated from sediment in the Pearl River Estuary.</title>
        <authorList>
            <person name="Cui L."/>
        </authorList>
    </citation>
    <scope>NUCLEOTIDE SEQUENCE [LARGE SCALE GENOMIC DNA]</scope>
    <source>
        <strain evidence="3 4">SCSIO 72103</strain>
    </source>
</reference>
<feature type="transmembrane region" description="Helical" evidence="1">
    <location>
        <begin position="30"/>
        <end position="48"/>
    </location>
</feature>
<evidence type="ECO:0000313" key="4">
    <source>
        <dbReference type="Proteomes" id="UP001317001"/>
    </source>
</evidence>
<dbReference type="InterPro" id="IPR036249">
    <property type="entry name" value="Thioredoxin-like_sf"/>
</dbReference>
<dbReference type="RefSeq" id="WP_257500452.1">
    <property type="nucleotide sequence ID" value="NZ_CP102382.1"/>
</dbReference>